<name>A0ABW3RLK5_9SPHI</name>
<dbReference type="Gene3D" id="3.30.1040.20">
    <property type="match status" value="1"/>
</dbReference>
<proteinExistence type="predicted"/>
<reference evidence="2" key="1">
    <citation type="journal article" date="2019" name="Int. J. Syst. Evol. Microbiol.">
        <title>The Global Catalogue of Microorganisms (GCM) 10K type strain sequencing project: providing services to taxonomists for standard genome sequencing and annotation.</title>
        <authorList>
            <consortium name="The Broad Institute Genomics Platform"/>
            <consortium name="The Broad Institute Genome Sequencing Center for Infectious Disease"/>
            <person name="Wu L."/>
            <person name="Ma J."/>
        </authorList>
    </citation>
    <scope>NUCLEOTIDE SEQUENCE [LARGE SCALE GENOMIC DNA]</scope>
    <source>
        <strain evidence="2">CCUG 52468</strain>
    </source>
</reference>
<accession>A0ABW3RLK5</accession>
<dbReference type="Proteomes" id="UP001597205">
    <property type="component" value="Unassembled WGS sequence"/>
</dbReference>
<dbReference type="EMBL" id="JBHTKY010000014">
    <property type="protein sequence ID" value="MFD1166041.1"/>
    <property type="molecule type" value="Genomic_DNA"/>
</dbReference>
<dbReference type="Gene3D" id="3.40.30.40">
    <property type="entry name" value="Perfringolysin"/>
    <property type="match status" value="1"/>
</dbReference>
<protein>
    <submittedName>
        <fullName evidence="1">Thiol-activated cytolysin family protein</fullName>
    </submittedName>
</protein>
<dbReference type="Gene3D" id="3.90.840.10">
    <property type="entry name" value="Thiol-activated cytolysin superfamily/Thiol-activated cytolysin, alpha-beta domain"/>
    <property type="match status" value="1"/>
</dbReference>
<dbReference type="InterPro" id="IPR036359">
    <property type="entry name" value="Thiol_cytolysin_sf"/>
</dbReference>
<dbReference type="RefSeq" id="WP_380896416.1">
    <property type="nucleotide sequence ID" value="NZ_JBHTKY010000014.1"/>
</dbReference>
<evidence type="ECO:0000313" key="1">
    <source>
        <dbReference type="EMBL" id="MFD1166041.1"/>
    </source>
</evidence>
<dbReference type="SUPFAM" id="SSF56978">
    <property type="entry name" value="Perfringolysin"/>
    <property type="match status" value="1"/>
</dbReference>
<dbReference type="InterPro" id="IPR001869">
    <property type="entry name" value="Thiol_cytolysin"/>
</dbReference>
<gene>
    <name evidence="1" type="ORF">ACFQ2C_10540</name>
</gene>
<evidence type="ECO:0000313" key="2">
    <source>
        <dbReference type="Proteomes" id="UP001597205"/>
    </source>
</evidence>
<dbReference type="InterPro" id="IPR036363">
    <property type="entry name" value="Thiol_cytolysin_ab_sf"/>
</dbReference>
<comment type="caution">
    <text evidence="1">The sequence shown here is derived from an EMBL/GenBank/DDBJ whole genome shotgun (WGS) entry which is preliminary data.</text>
</comment>
<sequence>MSKKLFRIPATITRVKPKFDFSKVKINQFLTQKIDFSPNDKVTLSFKRDLKQYTNANQEITGSDNSPGWKCAIGKTSGTWASNQVIETNFAISKIFLGGVYQMKELVTGNANTVPYARKPLYLLVDSHHFQDASVKVENPYKHEIREAINKIIRSKDMPDIAFTHGSIKEFQSYSSLLTNFSGTGHFLGFGGSHDISFDSKRKTHKFYLECKQLYYTVSVSNTIKEPEDFFYIKEEDPTVEDAVPRNNIDPNWVFVDSVGYGRLLYLIFESDESYEGMEMDLEQYADYWLASAKLNESVQKKVQENNVSVQVVAMGGSHLIALSLADSSPESIKKTIQDYLKGTNDEVPISYSLCTLDMHSVGTSMFVDYVGRQCHLSPTKHKVIWETLIWEVNDVGGEGEDVKAMVRIRAFDKNNKDILDEDKFNQNILKVIERTAL</sequence>
<dbReference type="Pfam" id="PF01289">
    <property type="entry name" value="Thiol_cytolysin"/>
    <property type="match status" value="1"/>
</dbReference>
<keyword evidence="2" id="KW-1185">Reference proteome</keyword>
<organism evidence="1 2">
    <name type="scientific">Sphingobacterium daejeonense</name>
    <dbReference type="NCBI Taxonomy" id="371142"/>
    <lineage>
        <taxon>Bacteria</taxon>
        <taxon>Pseudomonadati</taxon>
        <taxon>Bacteroidota</taxon>
        <taxon>Sphingobacteriia</taxon>
        <taxon>Sphingobacteriales</taxon>
        <taxon>Sphingobacteriaceae</taxon>
        <taxon>Sphingobacterium</taxon>
    </lineage>
</organism>